<gene>
    <name evidence="1" type="ORF">VOLCADRAFT_95893</name>
</gene>
<dbReference type="Gene3D" id="1.25.40.20">
    <property type="entry name" value="Ankyrin repeat-containing domain"/>
    <property type="match status" value="1"/>
</dbReference>
<sequence>MSMDIGSLCASSAVWSSSLLLMHIASYLPRNFIACSLRLVDKHSRELFRGQDYTTIHLSEACSIAVFEQYWEKPEATQKMSITQRIQLVCLTSASGVLENLQVALNAADCAPVEEMMEAAAAAGSLQSCKWLRARGCPWGKALAAAGLGGHQEVFEYLMLMGCTCDDDALYAPARGGHWGLMEWLSLTRPSRNGKVHIGKLMAAAAEGCDLNAFQKLHDVWLGGFTGLLRATRHQLYGPKQSAVLVAAASSPSPDWRAKVEWLEAKRYPRSPEVAAAAASLPDGRDRLRWLQERGYPMGLFNSETFRKAGRAGNFPLVQYLLQEFVLYNFTRDAAEAAAEAGQLDFLKALHALCQLDSEASRSLALYACRSGHQAVVAWAVQELQYDASGDPEALSAAAESGNVALMAWIWARSQLSSGKCMEGAVKSGCREALQWMEEHGLLMKGDLGTMYYIAARNGDLATLRWIRGRLPGTLPEGLISRCVHTSCPPSAIRWLVELDDQPDWLTAELGAALHCVHSWLQLQRIPSLTTSRSSSTAAELQPQQLEEMQQALQAELEDLVRKLQLSPSLRMEPARVHLAAVHDDEQWSCSGD</sequence>
<dbReference type="OrthoDB" id="546422at2759"/>
<dbReference type="PANTHER" id="PTHR12393">
    <property type="entry name" value="SPHINGOMYELIN PHOSPHODIESTERASE RELATED"/>
    <property type="match status" value="1"/>
</dbReference>
<accession>D8U8N0</accession>
<name>D8U8N0_VOLCA</name>
<dbReference type="SUPFAM" id="SSF48403">
    <property type="entry name" value="Ankyrin repeat"/>
    <property type="match status" value="1"/>
</dbReference>
<dbReference type="GO" id="GO:0046513">
    <property type="term" value="P:ceramide biosynthetic process"/>
    <property type="evidence" value="ECO:0007669"/>
    <property type="project" value="TreeGrafter"/>
</dbReference>
<dbReference type="GO" id="GO:0004620">
    <property type="term" value="F:phospholipase activity"/>
    <property type="evidence" value="ECO:0007669"/>
    <property type="project" value="TreeGrafter"/>
</dbReference>
<keyword evidence="2" id="KW-1185">Reference proteome</keyword>
<dbReference type="InParanoid" id="D8U8N0"/>
<organism evidence="2">
    <name type="scientific">Volvox carteri f. nagariensis</name>
    <dbReference type="NCBI Taxonomy" id="3068"/>
    <lineage>
        <taxon>Eukaryota</taxon>
        <taxon>Viridiplantae</taxon>
        <taxon>Chlorophyta</taxon>
        <taxon>core chlorophytes</taxon>
        <taxon>Chlorophyceae</taxon>
        <taxon>CS clade</taxon>
        <taxon>Chlamydomonadales</taxon>
        <taxon>Volvocaceae</taxon>
        <taxon>Volvox</taxon>
    </lineage>
</organism>
<dbReference type="InterPro" id="IPR036770">
    <property type="entry name" value="Ankyrin_rpt-contain_sf"/>
</dbReference>
<dbReference type="AlphaFoldDB" id="D8U8N0"/>
<dbReference type="SUPFAM" id="SSF140860">
    <property type="entry name" value="Pseudo ankyrin repeat-like"/>
    <property type="match status" value="1"/>
</dbReference>
<dbReference type="GeneID" id="9621765"/>
<protein>
    <submittedName>
        <fullName evidence="1">Uncharacterized protein</fullName>
    </submittedName>
</protein>
<dbReference type="GO" id="GO:0016020">
    <property type="term" value="C:membrane"/>
    <property type="evidence" value="ECO:0007669"/>
    <property type="project" value="TreeGrafter"/>
</dbReference>
<dbReference type="KEGG" id="vcn:VOLCADRAFT_95893"/>
<evidence type="ECO:0000313" key="1">
    <source>
        <dbReference type="EMBL" id="EFJ43950.1"/>
    </source>
</evidence>
<dbReference type="GO" id="GO:0071944">
    <property type="term" value="C:cell periphery"/>
    <property type="evidence" value="ECO:0007669"/>
    <property type="project" value="TreeGrafter"/>
</dbReference>
<evidence type="ECO:0000313" key="2">
    <source>
        <dbReference type="Proteomes" id="UP000001058"/>
    </source>
</evidence>
<reference evidence="1 2" key="1">
    <citation type="journal article" date="2010" name="Science">
        <title>Genomic analysis of organismal complexity in the multicellular green alga Volvox carteri.</title>
        <authorList>
            <person name="Prochnik S.E."/>
            <person name="Umen J."/>
            <person name="Nedelcu A.M."/>
            <person name="Hallmann A."/>
            <person name="Miller S.M."/>
            <person name="Nishii I."/>
            <person name="Ferris P."/>
            <person name="Kuo A."/>
            <person name="Mitros T."/>
            <person name="Fritz-Laylin L.K."/>
            <person name="Hellsten U."/>
            <person name="Chapman J."/>
            <person name="Simakov O."/>
            <person name="Rensing S.A."/>
            <person name="Terry A."/>
            <person name="Pangilinan J."/>
            <person name="Kapitonov V."/>
            <person name="Jurka J."/>
            <person name="Salamov A."/>
            <person name="Shapiro H."/>
            <person name="Schmutz J."/>
            <person name="Grimwood J."/>
            <person name="Lindquist E."/>
            <person name="Lucas S."/>
            <person name="Grigoriev I.V."/>
            <person name="Schmitt R."/>
            <person name="Kirk D."/>
            <person name="Rokhsar D.S."/>
        </authorList>
    </citation>
    <scope>NUCLEOTIDE SEQUENCE [LARGE SCALE GENOMIC DNA]</scope>
    <source>
        <strain evidence="2">f. Nagariensis / Eve</strain>
    </source>
</reference>
<dbReference type="GO" id="GO:0005783">
    <property type="term" value="C:endoplasmic reticulum"/>
    <property type="evidence" value="ECO:0007669"/>
    <property type="project" value="TreeGrafter"/>
</dbReference>
<dbReference type="Proteomes" id="UP000001058">
    <property type="component" value="Unassembled WGS sequence"/>
</dbReference>
<dbReference type="PANTHER" id="PTHR12393:SF6">
    <property type="entry name" value="SPHINGOMYELIN PHOSPHODIESTERASE 2"/>
    <property type="match status" value="1"/>
</dbReference>
<dbReference type="GO" id="GO:0030149">
    <property type="term" value="P:sphingolipid catabolic process"/>
    <property type="evidence" value="ECO:0007669"/>
    <property type="project" value="TreeGrafter"/>
</dbReference>
<proteinExistence type="predicted"/>
<dbReference type="STRING" id="3068.D8U8N0"/>
<dbReference type="RefSeq" id="XP_002954962.1">
    <property type="nucleotide sequence ID" value="XM_002954916.1"/>
</dbReference>
<dbReference type="EMBL" id="GL378368">
    <property type="protein sequence ID" value="EFJ43950.1"/>
    <property type="molecule type" value="Genomic_DNA"/>
</dbReference>